<name>A0A2K0VVZ1_GIBNY</name>
<dbReference type="EMBL" id="MTQA01000214">
    <property type="protein sequence ID" value="PNP74199.1"/>
    <property type="molecule type" value="Genomic_DNA"/>
</dbReference>
<proteinExistence type="predicted"/>
<protein>
    <submittedName>
        <fullName evidence="1">Uncharacterized protein</fullName>
    </submittedName>
</protein>
<reference evidence="1 2" key="1">
    <citation type="submission" date="2017-06" db="EMBL/GenBank/DDBJ databases">
        <title>Genome of Fusarium nygamai isolate CS10214.</title>
        <authorList>
            <person name="Gardiner D.M."/>
            <person name="Obanor F."/>
            <person name="Kazan K."/>
        </authorList>
    </citation>
    <scope>NUCLEOTIDE SEQUENCE [LARGE SCALE GENOMIC DNA]</scope>
    <source>
        <strain evidence="1 2">CS10214</strain>
    </source>
</reference>
<sequence>MVYLPPNQHGNCFKCYLTTPFTDDELKAFKSRFERGTNYKSAPLMQIKIMHAPDDYLGKSHQYMRAKETEAGNTDPFIVVDEEAKSRRAAWYIDQFANEDQVDDGVAESTDVVMKILIQTECLAINYIFYITAKSSIEEGLENCSVELPLTNDFYQPDPEDCGGPDFEYQQPHQHVWVVAEPGEFEESTDPGLLNDFSPRPDKLVRLKEGAAESVGLISSWTIPGDAKPIDVAQREFPEGSVVLQQKYKPGFPWPADSL</sequence>
<comment type="caution">
    <text evidence="1">The sequence shown here is derived from an EMBL/GenBank/DDBJ whole genome shotgun (WGS) entry which is preliminary data.</text>
</comment>
<dbReference type="Proteomes" id="UP000236664">
    <property type="component" value="Unassembled WGS sequence"/>
</dbReference>
<dbReference type="AlphaFoldDB" id="A0A2K0VVZ1"/>
<evidence type="ECO:0000313" key="2">
    <source>
        <dbReference type="Proteomes" id="UP000236664"/>
    </source>
</evidence>
<gene>
    <name evidence="1" type="ORF">FNYG_12248</name>
</gene>
<organism evidence="1 2">
    <name type="scientific">Gibberella nygamai</name>
    <name type="common">Bean root rot disease fungus</name>
    <name type="synonym">Fusarium nygamai</name>
    <dbReference type="NCBI Taxonomy" id="42673"/>
    <lineage>
        <taxon>Eukaryota</taxon>
        <taxon>Fungi</taxon>
        <taxon>Dikarya</taxon>
        <taxon>Ascomycota</taxon>
        <taxon>Pezizomycotina</taxon>
        <taxon>Sordariomycetes</taxon>
        <taxon>Hypocreomycetidae</taxon>
        <taxon>Hypocreales</taxon>
        <taxon>Nectriaceae</taxon>
        <taxon>Fusarium</taxon>
        <taxon>Fusarium fujikuroi species complex</taxon>
    </lineage>
</organism>
<accession>A0A2K0VVZ1</accession>
<keyword evidence="2" id="KW-1185">Reference proteome</keyword>
<evidence type="ECO:0000313" key="1">
    <source>
        <dbReference type="EMBL" id="PNP74199.1"/>
    </source>
</evidence>
<dbReference type="OrthoDB" id="5329332at2759"/>